<feature type="region of interest" description="Disordered" evidence="1">
    <location>
        <begin position="115"/>
        <end position="139"/>
    </location>
</feature>
<protein>
    <submittedName>
        <fullName evidence="2">Predicted protein</fullName>
    </submittedName>
</protein>
<dbReference type="eggNOG" id="COG0859">
    <property type="taxonomic scope" value="Bacteria"/>
</dbReference>
<gene>
    <name evidence="2" type="ORF">SSQG_06319</name>
</gene>
<feature type="compositionally biased region" description="Low complexity" evidence="1">
    <location>
        <begin position="115"/>
        <end position="129"/>
    </location>
</feature>
<dbReference type="GO" id="GO:0016757">
    <property type="term" value="F:glycosyltransferase activity"/>
    <property type="evidence" value="ECO:0007669"/>
    <property type="project" value="InterPro"/>
</dbReference>
<feature type="region of interest" description="Disordered" evidence="1">
    <location>
        <begin position="1"/>
        <end position="67"/>
    </location>
</feature>
<dbReference type="SUPFAM" id="SSF53756">
    <property type="entry name" value="UDP-Glycosyltransferase/glycogen phosphorylase"/>
    <property type="match status" value="1"/>
</dbReference>
<reference evidence="3" key="1">
    <citation type="submission" date="2009-02" db="EMBL/GenBank/DDBJ databases">
        <title>Annotation of Streptomyces viridochromogenes strain DSM 40736.</title>
        <authorList>
            <consortium name="The Broad Institute Genome Sequencing Platform"/>
            <consortium name="Broad Institute Microbial Sequencing Center"/>
            <person name="Fischbach M."/>
            <person name="Godfrey P."/>
            <person name="Ward D."/>
            <person name="Young S."/>
            <person name="Zeng Q."/>
            <person name="Koehrsen M."/>
            <person name="Alvarado L."/>
            <person name="Berlin A.M."/>
            <person name="Bochicchio J."/>
            <person name="Borenstein D."/>
            <person name="Chapman S.B."/>
            <person name="Chen Z."/>
            <person name="Engels R."/>
            <person name="Freedman E."/>
            <person name="Gellesch M."/>
            <person name="Goldberg J."/>
            <person name="Griggs A."/>
            <person name="Gujja S."/>
            <person name="Heilman E.R."/>
            <person name="Heiman D.I."/>
            <person name="Hepburn T.A."/>
            <person name="Howarth C."/>
            <person name="Jen D."/>
            <person name="Larson L."/>
            <person name="Lewis B."/>
            <person name="Mehta T."/>
            <person name="Park D."/>
            <person name="Pearson M."/>
            <person name="Richards J."/>
            <person name="Roberts A."/>
            <person name="Saif S."/>
            <person name="Shea T.D."/>
            <person name="Shenoy N."/>
            <person name="Sisk P."/>
            <person name="Stolte C."/>
            <person name="Sykes S.N."/>
            <person name="Thomson T."/>
            <person name="Walk T."/>
            <person name="White J."/>
            <person name="Yandava C."/>
            <person name="Straight P."/>
            <person name="Clardy J."/>
            <person name="Hung D."/>
            <person name="Kolter R."/>
            <person name="Mekalanos J."/>
            <person name="Walker S."/>
            <person name="Walsh C.T."/>
            <person name="Wieland-Brown L.C."/>
            <person name="Haas B."/>
            <person name="Nusbaum C."/>
            <person name="Birren B."/>
        </authorList>
    </citation>
    <scope>NUCLEOTIDE SEQUENCE [LARGE SCALE GENOMIC DNA]</scope>
    <source>
        <strain evidence="3">DSM 40736 / JCM 4977 / BCRC 1201 / Tue 494</strain>
    </source>
</reference>
<dbReference type="EMBL" id="GG657757">
    <property type="protein sequence ID" value="EFL35801.1"/>
    <property type="molecule type" value="Genomic_DNA"/>
</dbReference>
<feature type="region of interest" description="Disordered" evidence="1">
    <location>
        <begin position="197"/>
        <end position="262"/>
    </location>
</feature>
<dbReference type="InterPro" id="IPR002201">
    <property type="entry name" value="Glyco_trans_9"/>
</dbReference>
<proteinExistence type="predicted"/>
<organism evidence="2 3">
    <name type="scientific">Streptomyces viridochromogenes (strain DSM 40736 / JCM 4977 / BCRC 1201 / Tue 494)</name>
    <dbReference type="NCBI Taxonomy" id="591159"/>
    <lineage>
        <taxon>Bacteria</taxon>
        <taxon>Bacillati</taxon>
        <taxon>Actinomycetota</taxon>
        <taxon>Actinomycetes</taxon>
        <taxon>Kitasatosporales</taxon>
        <taxon>Streptomycetaceae</taxon>
        <taxon>Streptomyces</taxon>
    </lineage>
</organism>
<accession>D9X2W4</accession>
<dbReference type="STRING" id="591159.SSQG_06319"/>
<evidence type="ECO:0000256" key="1">
    <source>
        <dbReference type="SAM" id="MobiDB-lite"/>
    </source>
</evidence>
<dbReference type="RefSeq" id="WP_003993939.1">
    <property type="nucleotide sequence ID" value="NZ_GG657757.1"/>
</dbReference>
<feature type="compositionally biased region" description="Pro residues" evidence="1">
    <location>
        <begin position="16"/>
        <end position="25"/>
    </location>
</feature>
<dbReference type="Pfam" id="PF01075">
    <property type="entry name" value="Glyco_transf_9"/>
    <property type="match status" value="1"/>
</dbReference>
<evidence type="ECO:0000313" key="3">
    <source>
        <dbReference type="Proteomes" id="UP000004184"/>
    </source>
</evidence>
<sequence>MILAARPQLVRDPHPRCGPPVPGTQPPMLRAAGARHPAGASGPVPGTRPVPPAEMEAHGLASRDGTPRRELRAAAHSAATVVRHRRAAAVAVTLGARDALPSWWPRAPWPAASGSVAVGGAAAPSADAEPAPPPDDDDPYLVARLAQQAGLPDADGFGGGPPLGLPAALVADAPIVISGGTGVAHLAVAHATRSVTLFGPSPPSRGSWGVSPGPRHRALPVRPGGRSAHPPDDRPGTDPPPLRITPWEGLRALDAPPGTRHP</sequence>
<keyword evidence="3" id="KW-1185">Reference proteome</keyword>
<dbReference type="HOGENOM" id="CLU_1061403_0_0_11"/>
<evidence type="ECO:0000313" key="2">
    <source>
        <dbReference type="EMBL" id="EFL35801.1"/>
    </source>
</evidence>
<dbReference type="AlphaFoldDB" id="D9X2W4"/>
<dbReference type="Proteomes" id="UP000004184">
    <property type="component" value="Unassembled WGS sequence"/>
</dbReference>
<name>D9X2W4_STRVT</name>
<dbReference type="Gene3D" id="3.40.50.2000">
    <property type="entry name" value="Glycogen Phosphorylase B"/>
    <property type="match status" value="1"/>
</dbReference>